<keyword evidence="2" id="KW-0732">Signal</keyword>
<keyword evidence="5" id="KW-1185">Reference proteome</keyword>
<accession>A0A9P6CFC0</accession>
<dbReference type="PANTHER" id="PTHR46825">
    <property type="entry name" value="D-ALANYL-D-ALANINE-CARBOXYPEPTIDASE/ENDOPEPTIDASE AMPH"/>
    <property type="match status" value="1"/>
</dbReference>
<proteinExistence type="inferred from homology"/>
<dbReference type="PANTHER" id="PTHR46825:SF15">
    <property type="entry name" value="BETA-LACTAMASE-RELATED DOMAIN-CONTAINING PROTEIN"/>
    <property type="match status" value="1"/>
</dbReference>
<dbReference type="InterPro" id="IPR012338">
    <property type="entry name" value="Beta-lactam/transpept-like"/>
</dbReference>
<sequence length="588" mass="63564">MRLYSLPLLIYGSLSCVGVGAQGTRKNVLTSQMDAFIDGVLKDWNSPGGAAVAVVQMDEQGVWNVETKGYGVATATGKKVSELTQFSIGSNSKLFTVLATGLLIHNETLSPRISWSSKIASLIPFWDLMDPVAAKQATILDLMSHRTGLPRHDSSSQKSDDVPTFIKKLKYQRPSAEFRETLQYTNSMYTVLSYLPTLLLNSDIPFARYVKRNIFDPLGMNFTTYSYETARATGNLADGMLRYGVNVSENPFGNGTVRYPPYWSTRGNEDGNPESGEGGIISNAVDMATWLQTLLLGGVKPGTNQSVIPPGAIEKAAEGIMVYFGTGAAIFPELSPTVYGGGQIRGTYRGHELIEHSGSVLGYNSAIARLPFDNVGVAVLTNDFTYGSYFAEIIKYGLLDQALGLELVDWNSRFKMLASFPPEPPMQCRADASPSSVPFLELAGTYDNPGYGSFELCIASSKNPPGSEFCQAFMSNISEILPGAINPGIPTLLADFNGVGSSYLRLTHYNGNTFNVTGMNSYATGNPAEPYWIYGDLPPLNTVAHAEVGVDNGRIGIGLTGVWEAGFGIQSPSGTSARERAEVWFEKL</sequence>
<comment type="caution">
    <text evidence="4">The sequence shown here is derived from an EMBL/GenBank/DDBJ whole genome shotgun (WGS) entry which is preliminary data.</text>
</comment>
<dbReference type="EMBL" id="MU150259">
    <property type="protein sequence ID" value="KAF9463777.1"/>
    <property type="molecule type" value="Genomic_DNA"/>
</dbReference>
<organism evidence="4 5">
    <name type="scientific">Collybia nuda</name>
    <dbReference type="NCBI Taxonomy" id="64659"/>
    <lineage>
        <taxon>Eukaryota</taxon>
        <taxon>Fungi</taxon>
        <taxon>Dikarya</taxon>
        <taxon>Basidiomycota</taxon>
        <taxon>Agaricomycotina</taxon>
        <taxon>Agaricomycetes</taxon>
        <taxon>Agaricomycetidae</taxon>
        <taxon>Agaricales</taxon>
        <taxon>Tricholomatineae</taxon>
        <taxon>Clitocybaceae</taxon>
        <taxon>Collybia</taxon>
    </lineage>
</organism>
<dbReference type="SUPFAM" id="SSF56601">
    <property type="entry name" value="beta-lactamase/transpeptidase-like"/>
    <property type="match status" value="1"/>
</dbReference>
<dbReference type="InterPro" id="IPR001466">
    <property type="entry name" value="Beta-lactam-related"/>
</dbReference>
<evidence type="ECO:0000256" key="1">
    <source>
        <dbReference type="ARBA" id="ARBA00038215"/>
    </source>
</evidence>
<comment type="similarity">
    <text evidence="1">Belongs to the peptidase S12 family.</text>
</comment>
<dbReference type="Proteomes" id="UP000807353">
    <property type="component" value="Unassembled WGS sequence"/>
</dbReference>
<dbReference type="PROSITE" id="PS51257">
    <property type="entry name" value="PROKAR_LIPOPROTEIN"/>
    <property type="match status" value="1"/>
</dbReference>
<evidence type="ECO:0000259" key="3">
    <source>
        <dbReference type="Pfam" id="PF00144"/>
    </source>
</evidence>
<dbReference type="OrthoDB" id="5946976at2759"/>
<gene>
    <name evidence="4" type="ORF">BDZ94DRAFT_1217613</name>
</gene>
<evidence type="ECO:0000313" key="4">
    <source>
        <dbReference type="EMBL" id="KAF9463777.1"/>
    </source>
</evidence>
<dbReference type="Gene3D" id="3.40.710.10">
    <property type="entry name" value="DD-peptidase/beta-lactamase superfamily"/>
    <property type="match status" value="1"/>
</dbReference>
<dbReference type="Pfam" id="PF00144">
    <property type="entry name" value="Beta-lactamase"/>
    <property type="match status" value="1"/>
</dbReference>
<protein>
    <submittedName>
        <fullName evidence="4">Beta-lactamase/transpeptidase-like protein</fullName>
    </submittedName>
</protein>
<feature type="domain" description="Beta-lactamase-related" evidence="3">
    <location>
        <begin position="49"/>
        <end position="390"/>
    </location>
</feature>
<evidence type="ECO:0000256" key="2">
    <source>
        <dbReference type="SAM" id="SignalP"/>
    </source>
</evidence>
<feature type="signal peptide" evidence="2">
    <location>
        <begin position="1"/>
        <end position="21"/>
    </location>
</feature>
<dbReference type="AlphaFoldDB" id="A0A9P6CFC0"/>
<reference evidence="4" key="1">
    <citation type="submission" date="2020-11" db="EMBL/GenBank/DDBJ databases">
        <authorList>
            <consortium name="DOE Joint Genome Institute"/>
            <person name="Ahrendt S."/>
            <person name="Riley R."/>
            <person name="Andreopoulos W."/>
            <person name="Labutti K."/>
            <person name="Pangilinan J."/>
            <person name="Ruiz-Duenas F.J."/>
            <person name="Barrasa J.M."/>
            <person name="Sanchez-Garcia M."/>
            <person name="Camarero S."/>
            <person name="Miyauchi S."/>
            <person name="Serrano A."/>
            <person name="Linde D."/>
            <person name="Babiker R."/>
            <person name="Drula E."/>
            <person name="Ayuso-Fernandez I."/>
            <person name="Pacheco R."/>
            <person name="Padilla G."/>
            <person name="Ferreira P."/>
            <person name="Barriuso J."/>
            <person name="Kellner H."/>
            <person name="Castanera R."/>
            <person name="Alfaro M."/>
            <person name="Ramirez L."/>
            <person name="Pisabarro A.G."/>
            <person name="Kuo A."/>
            <person name="Tritt A."/>
            <person name="Lipzen A."/>
            <person name="He G."/>
            <person name="Yan M."/>
            <person name="Ng V."/>
            <person name="Cullen D."/>
            <person name="Martin F."/>
            <person name="Rosso M.-N."/>
            <person name="Henrissat B."/>
            <person name="Hibbett D."/>
            <person name="Martinez A.T."/>
            <person name="Grigoriev I.V."/>
        </authorList>
    </citation>
    <scope>NUCLEOTIDE SEQUENCE</scope>
    <source>
        <strain evidence="4">CBS 247.69</strain>
    </source>
</reference>
<dbReference type="InterPro" id="IPR050491">
    <property type="entry name" value="AmpC-like"/>
</dbReference>
<evidence type="ECO:0000313" key="5">
    <source>
        <dbReference type="Proteomes" id="UP000807353"/>
    </source>
</evidence>
<feature type="chain" id="PRO_5040301402" evidence="2">
    <location>
        <begin position="22"/>
        <end position="588"/>
    </location>
</feature>
<name>A0A9P6CFC0_9AGAR</name>